<feature type="region of interest" description="Disordered" evidence="1">
    <location>
        <begin position="459"/>
        <end position="524"/>
    </location>
</feature>
<evidence type="ECO:0000313" key="2">
    <source>
        <dbReference type="EMBL" id="TDZ33668.1"/>
    </source>
</evidence>
<protein>
    <submittedName>
        <fullName evidence="2">Uncharacterized protein</fullName>
    </submittedName>
</protein>
<dbReference type="Proteomes" id="UP000295083">
    <property type="component" value="Unassembled WGS sequence"/>
</dbReference>
<reference evidence="2 3" key="1">
    <citation type="submission" date="2018-11" db="EMBL/GenBank/DDBJ databases">
        <title>Genome sequence and assembly of Colletotrichum spinosum.</title>
        <authorList>
            <person name="Gan P."/>
            <person name="Shirasu K."/>
        </authorList>
    </citation>
    <scope>NUCLEOTIDE SEQUENCE [LARGE SCALE GENOMIC DNA]</scope>
    <source>
        <strain evidence="2 3">CBS 515.97</strain>
    </source>
</reference>
<keyword evidence="3" id="KW-1185">Reference proteome</keyword>
<feature type="region of interest" description="Disordered" evidence="1">
    <location>
        <begin position="407"/>
        <end position="447"/>
    </location>
</feature>
<proteinExistence type="predicted"/>
<feature type="region of interest" description="Disordered" evidence="1">
    <location>
        <begin position="1"/>
        <end position="22"/>
    </location>
</feature>
<dbReference type="AlphaFoldDB" id="A0A4R8Q608"/>
<organism evidence="2 3">
    <name type="scientific">Colletotrichum spinosum</name>
    <dbReference type="NCBI Taxonomy" id="1347390"/>
    <lineage>
        <taxon>Eukaryota</taxon>
        <taxon>Fungi</taxon>
        <taxon>Dikarya</taxon>
        <taxon>Ascomycota</taxon>
        <taxon>Pezizomycotina</taxon>
        <taxon>Sordariomycetes</taxon>
        <taxon>Hypocreomycetidae</taxon>
        <taxon>Glomerellales</taxon>
        <taxon>Glomerellaceae</taxon>
        <taxon>Colletotrichum</taxon>
        <taxon>Colletotrichum orbiculare species complex</taxon>
    </lineage>
</organism>
<sequence>MSRPRLPRDDPSHTGQPSQPGRLVLDPESEWAHYLSHHDFAWAFQPFHSVTQSGYTEVRRPIEDEYKKYVQDENTVCNCYTNVIIKYQTWNHGCLVFNEDEEVIRQLWHQISQRHDDLVIFETECVGSWEMLLQPLNMGNGLTLLMADGFTRTPYYLGQPPGTPMFSYREHPDLPRNDPRCFEYKGAVPRDPREEGARLLILTRRVLAQLAIVIAFDRGSPTSIAEKYRHVLQYLSGLDWEEQDAITAISDAWQEKFANGCPQFLMDILKRNTEVLEFAYLTFHDALRSPDGSTMLWPVCEMITDDRAENVHYMTGIFKLIDDWFRHENQRARDIMFRDKNYANVLVYRERGVSAAQFYKEYEGIYLGGIPFYLPPWPKTNLSLAPIEITTEHLDLCRRIEAHRQPQLDQDILGNEPVFHDTEAGPPTSSTEPSPTPSQPSTQSSQTAPVFLKPSAQALFSRSPPVLPPQPAAPEASLSRAAEKLRTPPISSSSPLPQTRKRTAAEETLEAPNRPAPHNKRRRQ</sequence>
<accession>A0A4R8Q608</accession>
<evidence type="ECO:0000256" key="1">
    <source>
        <dbReference type="SAM" id="MobiDB-lite"/>
    </source>
</evidence>
<comment type="caution">
    <text evidence="2">The sequence shown here is derived from an EMBL/GenBank/DDBJ whole genome shotgun (WGS) entry which is preliminary data.</text>
</comment>
<evidence type="ECO:0000313" key="3">
    <source>
        <dbReference type="Proteomes" id="UP000295083"/>
    </source>
</evidence>
<feature type="compositionally biased region" description="Low complexity" evidence="1">
    <location>
        <begin position="426"/>
        <end position="447"/>
    </location>
</feature>
<dbReference type="EMBL" id="QAPG01000061">
    <property type="protein sequence ID" value="TDZ33668.1"/>
    <property type="molecule type" value="Genomic_DNA"/>
</dbReference>
<gene>
    <name evidence="2" type="ORF">C8035_v010677</name>
</gene>
<feature type="compositionally biased region" description="Basic and acidic residues" evidence="1">
    <location>
        <begin position="1"/>
        <end position="12"/>
    </location>
</feature>
<name>A0A4R8Q608_9PEZI</name>